<dbReference type="InterPro" id="IPR003599">
    <property type="entry name" value="Ig_sub"/>
</dbReference>
<keyword evidence="3" id="KW-0325">Glycoprotein</keyword>
<dbReference type="AlphaFoldDB" id="A0AAV6YHL9"/>
<dbReference type="SMART" id="SM00408">
    <property type="entry name" value="IGc2"/>
    <property type="match status" value="3"/>
</dbReference>
<dbReference type="PROSITE" id="PS50835">
    <property type="entry name" value="IG_LIKE"/>
    <property type="match status" value="3"/>
</dbReference>
<protein>
    <recommendedName>
        <fullName evidence="5">Ig-like domain-containing protein</fullName>
    </recommendedName>
</protein>
<sequence length="254" mass="27855">MVTMTCKASGDPTPTYTWTTPSSNVQFSADNTTLTIEKMEKSHLGKYKCTAKNQHGSHSLEKELGLAVQPKISDKNVKPSMEVLEGENVTLSCEATGVPPPDLSWSYPKVEVNLSPDKRTLKIWSFKKDHVGNYSCTARNDHGSVTRTQEIKLAVKPKVLTITMKQSAPLLKNENLTLTCVAQGAPRPSYSWQLPTPDVLFSPDKSTIYILGAQKAHAGDYSCTAENKYGRDSMTRRITVTGNGMPTLVAQCMA</sequence>
<feature type="domain" description="Ig-like" evidence="5">
    <location>
        <begin position="1"/>
        <end position="65"/>
    </location>
</feature>
<dbReference type="InterPro" id="IPR007110">
    <property type="entry name" value="Ig-like_dom"/>
</dbReference>
<evidence type="ECO:0000313" key="7">
    <source>
        <dbReference type="Proteomes" id="UP000824782"/>
    </source>
</evidence>
<evidence type="ECO:0000256" key="2">
    <source>
        <dbReference type="ARBA" id="ARBA00023157"/>
    </source>
</evidence>
<dbReference type="PANTHER" id="PTHR44337">
    <property type="entry name" value="CARCINOEMBRYONIC ANTIGEN-RELATED CELL ADHESION MOLECULE 8"/>
    <property type="match status" value="1"/>
</dbReference>
<organism evidence="6 7">
    <name type="scientific">Engystomops pustulosus</name>
    <name type="common">Tungara frog</name>
    <name type="synonym">Physalaemus pustulosus</name>
    <dbReference type="NCBI Taxonomy" id="76066"/>
    <lineage>
        <taxon>Eukaryota</taxon>
        <taxon>Metazoa</taxon>
        <taxon>Chordata</taxon>
        <taxon>Craniata</taxon>
        <taxon>Vertebrata</taxon>
        <taxon>Euteleostomi</taxon>
        <taxon>Amphibia</taxon>
        <taxon>Batrachia</taxon>
        <taxon>Anura</taxon>
        <taxon>Neobatrachia</taxon>
        <taxon>Hyloidea</taxon>
        <taxon>Leptodactylidae</taxon>
        <taxon>Leiuperinae</taxon>
        <taxon>Engystomops</taxon>
    </lineage>
</organism>
<gene>
    <name evidence="6" type="ORF">GDO81_025189</name>
</gene>
<keyword evidence="7" id="KW-1185">Reference proteome</keyword>
<dbReference type="PANTHER" id="PTHR44337:SF20">
    <property type="entry name" value="CARCINOEMBRYONIC ANTIGEN-RELATED CELL ADHESION MOLECULE 5-RELATED"/>
    <property type="match status" value="1"/>
</dbReference>
<accession>A0AAV6YHL9</accession>
<evidence type="ECO:0000256" key="1">
    <source>
        <dbReference type="ARBA" id="ARBA00022729"/>
    </source>
</evidence>
<evidence type="ECO:0000256" key="3">
    <source>
        <dbReference type="ARBA" id="ARBA00023180"/>
    </source>
</evidence>
<feature type="domain" description="Ig-like" evidence="5">
    <location>
        <begin position="157"/>
        <end position="241"/>
    </location>
</feature>
<dbReference type="CDD" id="cd00096">
    <property type="entry name" value="Ig"/>
    <property type="match status" value="2"/>
</dbReference>
<dbReference type="InterPro" id="IPR036179">
    <property type="entry name" value="Ig-like_dom_sf"/>
</dbReference>
<keyword evidence="2" id="KW-1015">Disulfide bond</keyword>
<proteinExistence type="predicted"/>
<keyword evidence="1" id="KW-0732">Signal</keyword>
<dbReference type="SMART" id="SM00409">
    <property type="entry name" value="IG"/>
    <property type="match status" value="3"/>
</dbReference>
<evidence type="ECO:0000256" key="4">
    <source>
        <dbReference type="ARBA" id="ARBA00023319"/>
    </source>
</evidence>
<evidence type="ECO:0000259" key="5">
    <source>
        <dbReference type="PROSITE" id="PS50835"/>
    </source>
</evidence>
<reference evidence="6" key="1">
    <citation type="thesis" date="2020" institute="ProQuest LLC" country="789 East Eisenhower Parkway, Ann Arbor, MI, USA">
        <title>Comparative Genomics and Chromosome Evolution.</title>
        <authorList>
            <person name="Mudd A.B."/>
        </authorList>
    </citation>
    <scope>NUCLEOTIDE SEQUENCE</scope>
    <source>
        <strain evidence="6">237g6f4</strain>
        <tissue evidence="6">Blood</tissue>
    </source>
</reference>
<comment type="caution">
    <text evidence="6">The sequence shown here is derived from an EMBL/GenBank/DDBJ whole genome shotgun (WGS) entry which is preliminary data.</text>
</comment>
<feature type="domain" description="Ig-like" evidence="5">
    <location>
        <begin position="70"/>
        <end position="152"/>
    </location>
</feature>
<evidence type="ECO:0000313" key="6">
    <source>
        <dbReference type="EMBL" id="KAG8537024.1"/>
    </source>
</evidence>
<dbReference type="EMBL" id="WNYA01034681">
    <property type="protein sequence ID" value="KAG8537024.1"/>
    <property type="molecule type" value="Genomic_DNA"/>
</dbReference>
<dbReference type="InterPro" id="IPR013783">
    <property type="entry name" value="Ig-like_fold"/>
</dbReference>
<dbReference type="InterPro" id="IPR052598">
    <property type="entry name" value="IgSF_CEA-related"/>
</dbReference>
<name>A0AAV6YHL9_ENGPU</name>
<dbReference type="SUPFAM" id="SSF48726">
    <property type="entry name" value="Immunoglobulin"/>
    <property type="match status" value="3"/>
</dbReference>
<dbReference type="Proteomes" id="UP000824782">
    <property type="component" value="Unassembled WGS sequence"/>
</dbReference>
<dbReference type="InterPro" id="IPR003598">
    <property type="entry name" value="Ig_sub2"/>
</dbReference>
<keyword evidence="4" id="KW-0393">Immunoglobulin domain</keyword>
<dbReference type="Pfam" id="PF13927">
    <property type="entry name" value="Ig_3"/>
    <property type="match status" value="3"/>
</dbReference>
<dbReference type="Gene3D" id="2.60.40.10">
    <property type="entry name" value="Immunoglobulins"/>
    <property type="match status" value="3"/>
</dbReference>